<dbReference type="GO" id="GO:0045892">
    <property type="term" value="P:negative regulation of DNA-templated transcription"/>
    <property type="evidence" value="ECO:0007669"/>
    <property type="project" value="TreeGrafter"/>
</dbReference>
<organism evidence="5 6">
    <name type="scientific">Iamia majanohamensis</name>
    <dbReference type="NCBI Taxonomy" id="467976"/>
    <lineage>
        <taxon>Bacteria</taxon>
        <taxon>Bacillati</taxon>
        <taxon>Actinomycetota</taxon>
        <taxon>Acidimicrobiia</taxon>
        <taxon>Acidimicrobiales</taxon>
        <taxon>Iamiaceae</taxon>
        <taxon>Iamia</taxon>
    </lineage>
</organism>
<dbReference type="InterPro" id="IPR050679">
    <property type="entry name" value="Bact_HTH_transcr_reg"/>
</dbReference>
<dbReference type="KEGG" id="ima:PO878_07925"/>
<dbReference type="EMBL" id="CP116942">
    <property type="protein sequence ID" value="WCO68655.1"/>
    <property type="molecule type" value="Genomic_DNA"/>
</dbReference>
<reference evidence="5" key="1">
    <citation type="submission" date="2023-01" db="EMBL/GenBank/DDBJ databases">
        <title>The diversity of Class Acidimicrobiia in South China Sea sediment environments and the proposal of Iamia marina sp. nov., a novel species of the genus Iamia.</title>
        <authorList>
            <person name="He Y."/>
            <person name="Tian X."/>
        </authorList>
    </citation>
    <scope>NUCLEOTIDE SEQUENCE</scope>
    <source>
        <strain evidence="5">DSM 19957</strain>
    </source>
</reference>
<dbReference type="Proteomes" id="UP001216390">
    <property type="component" value="Chromosome"/>
</dbReference>
<evidence type="ECO:0000259" key="4">
    <source>
        <dbReference type="PROSITE" id="PS50949"/>
    </source>
</evidence>
<keyword evidence="3" id="KW-0804">Transcription</keyword>
<dbReference type="InterPro" id="IPR028978">
    <property type="entry name" value="Chorismate_lyase_/UTRA_dom_sf"/>
</dbReference>
<dbReference type="InterPro" id="IPR036388">
    <property type="entry name" value="WH-like_DNA-bd_sf"/>
</dbReference>
<dbReference type="SUPFAM" id="SSF64288">
    <property type="entry name" value="Chorismate lyase-like"/>
    <property type="match status" value="1"/>
</dbReference>
<dbReference type="GO" id="GO:0003700">
    <property type="term" value="F:DNA-binding transcription factor activity"/>
    <property type="evidence" value="ECO:0007669"/>
    <property type="project" value="InterPro"/>
</dbReference>
<protein>
    <submittedName>
        <fullName evidence="5">GntR family transcriptional regulator</fullName>
    </submittedName>
</protein>
<evidence type="ECO:0000313" key="6">
    <source>
        <dbReference type="Proteomes" id="UP001216390"/>
    </source>
</evidence>
<dbReference type="Pfam" id="PF00392">
    <property type="entry name" value="GntR"/>
    <property type="match status" value="1"/>
</dbReference>
<dbReference type="InterPro" id="IPR011663">
    <property type="entry name" value="UTRA"/>
</dbReference>
<evidence type="ECO:0000313" key="5">
    <source>
        <dbReference type="EMBL" id="WCO68655.1"/>
    </source>
</evidence>
<dbReference type="CDD" id="cd07377">
    <property type="entry name" value="WHTH_GntR"/>
    <property type="match status" value="1"/>
</dbReference>
<gene>
    <name evidence="5" type="ORF">PO878_07925</name>
</gene>
<dbReference type="PANTHER" id="PTHR44846">
    <property type="entry name" value="MANNOSYL-D-GLYCERATE TRANSPORT/METABOLISM SYSTEM REPRESSOR MNGR-RELATED"/>
    <property type="match status" value="1"/>
</dbReference>
<dbReference type="SUPFAM" id="SSF46785">
    <property type="entry name" value="Winged helix' DNA-binding domain"/>
    <property type="match status" value="1"/>
</dbReference>
<dbReference type="PANTHER" id="PTHR44846:SF17">
    <property type="entry name" value="GNTR-FAMILY TRANSCRIPTIONAL REGULATOR"/>
    <property type="match status" value="1"/>
</dbReference>
<proteinExistence type="predicted"/>
<evidence type="ECO:0000256" key="1">
    <source>
        <dbReference type="ARBA" id="ARBA00023015"/>
    </source>
</evidence>
<name>A0AAE9Y8F1_9ACTN</name>
<keyword evidence="6" id="KW-1185">Reference proteome</keyword>
<dbReference type="AlphaFoldDB" id="A0AAE9Y8F1"/>
<evidence type="ECO:0000256" key="2">
    <source>
        <dbReference type="ARBA" id="ARBA00023125"/>
    </source>
</evidence>
<dbReference type="PROSITE" id="PS50949">
    <property type="entry name" value="HTH_GNTR"/>
    <property type="match status" value="1"/>
</dbReference>
<dbReference type="GO" id="GO:0003677">
    <property type="term" value="F:DNA binding"/>
    <property type="evidence" value="ECO:0007669"/>
    <property type="project" value="UniProtKB-KW"/>
</dbReference>
<sequence length="254" mass="27573">MATSAERPARRIRYREIADDLRVRIDGGEFGDRRILPSESALSTRYEASRVTVRKALDQLRGEGLVDARQGFGWFVAGAPFHQHLGRLGTLEAQLEADGRRSERRILEFGFVRPPSRVHEVLGVDRVLRVVRVNLADGEPFARVTVWVPEALGAEVSRAQVAARSFHELLPVELGGAVQTIEAHAASAADAALLEIPESSPVLVCERVTADAGGRAVLVAEYVFPGHRSAFTVDLPHPEASIGPSGLRLVGPGR</sequence>
<feature type="domain" description="HTH gntR-type" evidence="4">
    <location>
        <begin position="11"/>
        <end position="79"/>
    </location>
</feature>
<evidence type="ECO:0000256" key="3">
    <source>
        <dbReference type="ARBA" id="ARBA00023163"/>
    </source>
</evidence>
<dbReference type="Gene3D" id="1.10.10.10">
    <property type="entry name" value="Winged helix-like DNA-binding domain superfamily/Winged helix DNA-binding domain"/>
    <property type="match status" value="1"/>
</dbReference>
<keyword evidence="1" id="KW-0805">Transcription regulation</keyword>
<dbReference type="SMART" id="SM00345">
    <property type="entry name" value="HTH_GNTR"/>
    <property type="match status" value="1"/>
</dbReference>
<dbReference type="Pfam" id="PF07702">
    <property type="entry name" value="UTRA"/>
    <property type="match status" value="1"/>
</dbReference>
<dbReference type="SMART" id="SM00866">
    <property type="entry name" value="UTRA"/>
    <property type="match status" value="1"/>
</dbReference>
<dbReference type="Gene3D" id="3.40.1410.10">
    <property type="entry name" value="Chorismate lyase-like"/>
    <property type="match status" value="1"/>
</dbReference>
<accession>A0AAE9Y8F1</accession>
<dbReference type="InterPro" id="IPR036390">
    <property type="entry name" value="WH_DNA-bd_sf"/>
</dbReference>
<dbReference type="InterPro" id="IPR000524">
    <property type="entry name" value="Tscrpt_reg_HTH_GntR"/>
</dbReference>
<dbReference type="PRINTS" id="PR00035">
    <property type="entry name" value="HTHGNTR"/>
</dbReference>
<keyword evidence="2" id="KW-0238">DNA-binding</keyword>
<dbReference type="RefSeq" id="WP_272738171.1">
    <property type="nucleotide sequence ID" value="NZ_CP116942.1"/>
</dbReference>